<keyword evidence="5 10" id="KW-0547">Nucleotide-binding</keyword>
<dbReference type="PANTHER" id="PTHR42918:SF15">
    <property type="entry name" value="LYSINE--TRNA LIGASE, CHLOROPLASTIC_MITOCHONDRIAL"/>
    <property type="match status" value="1"/>
</dbReference>
<dbReference type="RefSeq" id="WP_158353620.1">
    <property type="nucleotide sequence ID" value="NZ_CP034852.1"/>
</dbReference>
<dbReference type="Gene3D" id="2.40.50.140">
    <property type="entry name" value="Nucleic acid-binding proteins"/>
    <property type="match status" value="1"/>
</dbReference>
<accession>A0A4D6YJU5</accession>
<sequence>MRDIKKTFFSENKNVQTEYNERKKKLNIMKQKGFIFPNNFQPNFTTKIIQKKYNFLNKQQLENIKIFVKIAGRIINKRIMGKASFFTIKDIRYTIQLYLKEETISLNLYQDYINNWDIGDIIGAEGILFKTNTNELTIRCTTLILLNKSIYPLPDKFHGLINKEIKYRKRYIDLIANDDQFKIFEKRFQIIQFIRKFMIQKNFLEVETPMLHNIPGGANARPFSTYHNVLNKKMYLRISPELYLKRLIIGGFSRIFEINRSFRNEGISNKHNPEFTMMEIYQSYATYKDMMRLIEVLFKNIALKINKTDVVNYQDYSFNFNEKFEKLSIKNAILKFNPEIHVSELDNLKSIKKIASTLDINIEPTWSIEKIQIEIFEKNTEKKIIQPTFITEYPIDVSPLSRKTNNNHKITERFELFIHGMEIANGFSELNDFEDQKIRFKKQLKNKTTKNYETHNFYDHEYVTALKYGLPPTAGLGIGIDRLVMLLTNSKNIRDVILFPALRSFEL</sequence>
<comment type="catalytic activity">
    <reaction evidence="9 10 11">
        <text>tRNA(Lys) + L-lysine + ATP = L-lysyl-tRNA(Lys) + AMP + diphosphate</text>
        <dbReference type="Rhea" id="RHEA:20792"/>
        <dbReference type="Rhea" id="RHEA-COMP:9696"/>
        <dbReference type="Rhea" id="RHEA-COMP:9697"/>
        <dbReference type="ChEBI" id="CHEBI:30616"/>
        <dbReference type="ChEBI" id="CHEBI:32551"/>
        <dbReference type="ChEBI" id="CHEBI:33019"/>
        <dbReference type="ChEBI" id="CHEBI:78442"/>
        <dbReference type="ChEBI" id="CHEBI:78529"/>
        <dbReference type="ChEBI" id="CHEBI:456215"/>
        <dbReference type="EC" id="6.1.1.6"/>
    </reaction>
</comment>
<dbReference type="Proteomes" id="UP000298782">
    <property type="component" value="Chromosome"/>
</dbReference>
<dbReference type="GO" id="GO:0000287">
    <property type="term" value="F:magnesium ion binding"/>
    <property type="evidence" value="ECO:0007669"/>
    <property type="project" value="UniProtKB-UniRule"/>
</dbReference>
<keyword evidence="2 10" id="KW-0963">Cytoplasm</keyword>
<dbReference type="NCBIfam" id="NF001756">
    <property type="entry name" value="PRK00484.1"/>
    <property type="match status" value="1"/>
</dbReference>
<evidence type="ECO:0000256" key="11">
    <source>
        <dbReference type="RuleBase" id="RU000336"/>
    </source>
</evidence>
<keyword evidence="7 10" id="KW-0648">Protein biosynthesis</keyword>
<feature type="binding site" evidence="10">
    <location>
        <position position="422"/>
    </location>
    <ligand>
        <name>Mg(2+)</name>
        <dbReference type="ChEBI" id="CHEBI:18420"/>
        <label>1</label>
    </ligand>
</feature>
<evidence type="ECO:0000256" key="1">
    <source>
        <dbReference type="ARBA" id="ARBA00008226"/>
    </source>
</evidence>
<gene>
    <name evidence="10 13" type="primary">lysS</name>
    <name evidence="13" type="ORF">D9V80_01705</name>
</gene>
<dbReference type="HAMAP" id="MF_00252">
    <property type="entry name" value="Lys_tRNA_synth_class2"/>
    <property type="match status" value="1"/>
</dbReference>
<dbReference type="PRINTS" id="PR00982">
    <property type="entry name" value="TRNASYNTHLYS"/>
</dbReference>
<feature type="binding site" evidence="10">
    <location>
        <position position="415"/>
    </location>
    <ligand>
        <name>Mg(2+)</name>
        <dbReference type="ChEBI" id="CHEBI:18420"/>
        <label>1</label>
    </ligand>
</feature>
<keyword evidence="6 10" id="KW-0067">ATP-binding</keyword>
<evidence type="ECO:0000256" key="9">
    <source>
        <dbReference type="ARBA" id="ARBA00048573"/>
    </source>
</evidence>
<dbReference type="InterPro" id="IPR004364">
    <property type="entry name" value="Aa-tRNA-synt_II"/>
</dbReference>
<dbReference type="GO" id="GO:0005829">
    <property type="term" value="C:cytosol"/>
    <property type="evidence" value="ECO:0007669"/>
    <property type="project" value="TreeGrafter"/>
</dbReference>
<evidence type="ECO:0000256" key="8">
    <source>
        <dbReference type="ARBA" id="ARBA00023146"/>
    </source>
</evidence>
<keyword evidence="8 10" id="KW-0030">Aminoacyl-tRNA synthetase</keyword>
<organism evidence="13 14">
    <name type="scientific">Buchnera aphidicola</name>
    <name type="common">Thelaxes californica</name>
    <dbReference type="NCBI Taxonomy" id="1315998"/>
    <lineage>
        <taxon>Bacteria</taxon>
        <taxon>Pseudomonadati</taxon>
        <taxon>Pseudomonadota</taxon>
        <taxon>Gammaproteobacteria</taxon>
        <taxon>Enterobacterales</taxon>
        <taxon>Erwiniaceae</taxon>
        <taxon>Buchnera</taxon>
    </lineage>
</organism>
<comment type="subunit">
    <text evidence="10">Homodimer.</text>
</comment>
<evidence type="ECO:0000313" key="14">
    <source>
        <dbReference type="Proteomes" id="UP000298782"/>
    </source>
</evidence>
<evidence type="ECO:0000256" key="10">
    <source>
        <dbReference type="HAMAP-Rule" id="MF_00252"/>
    </source>
</evidence>
<evidence type="ECO:0000256" key="5">
    <source>
        <dbReference type="ARBA" id="ARBA00022741"/>
    </source>
</evidence>
<dbReference type="SUPFAM" id="SSF55681">
    <property type="entry name" value="Class II aaRS and biotin synthetases"/>
    <property type="match status" value="1"/>
</dbReference>
<dbReference type="InterPro" id="IPR006195">
    <property type="entry name" value="aa-tRNA-synth_II"/>
</dbReference>
<evidence type="ECO:0000313" key="13">
    <source>
        <dbReference type="EMBL" id="QCI26861.1"/>
    </source>
</evidence>
<dbReference type="PANTHER" id="PTHR42918">
    <property type="entry name" value="LYSYL-TRNA SYNTHETASE"/>
    <property type="match status" value="1"/>
</dbReference>
<evidence type="ECO:0000256" key="4">
    <source>
        <dbReference type="ARBA" id="ARBA00022723"/>
    </source>
</evidence>
<dbReference type="SUPFAM" id="SSF50249">
    <property type="entry name" value="Nucleic acid-binding proteins"/>
    <property type="match status" value="1"/>
</dbReference>
<protein>
    <recommendedName>
        <fullName evidence="10">Lysine--tRNA ligase</fullName>
        <ecNumber evidence="10">6.1.1.6</ecNumber>
    </recommendedName>
    <alternativeName>
        <fullName evidence="10">Lysyl-tRNA synthetase</fullName>
        <shortName evidence="10">LysRS</shortName>
    </alternativeName>
</protein>
<reference evidence="13 14" key="2">
    <citation type="submission" date="2019-05" db="EMBL/GenBank/DDBJ databases">
        <title>Genome evolution of the obligate endosymbiont Buchnera aphidicola.</title>
        <authorList>
            <person name="Moran N.A."/>
        </authorList>
    </citation>
    <scope>NUCLEOTIDE SEQUENCE [LARGE SCALE GENOMIC DNA]</scope>
    <source>
        <strain evidence="13 14">Tca</strain>
    </source>
</reference>
<dbReference type="InterPro" id="IPR044136">
    <property type="entry name" value="Lys-tRNA-ligase_II_N"/>
</dbReference>
<dbReference type="InterPro" id="IPR004365">
    <property type="entry name" value="NA-bd_OB_tRNA"/>
</dbReference>
<reference evidence="13 14" key="1">
    <citation type="submission" date="2018-12" db="EMBL/GenBank/DDBJ databases">
        <authorList>
            <person name="Chong R.A."/>
        </authorList>
    </citation>
    <scope>NUCLEOTIDE SEQUENCE [LARGE SCALE GENOMIC DNA]</scope>
    <source>
        <strain evidence="13 14">Tca</strain>
    </source>
</reference>
<dbReference type="InterPro" id="IPR018149">
    <property type="entry name" value="Lys-tRNA-synth_II_C"/>
</dbReference>
<evidence type="ECO:0000259" key="12">
    <source>
        <dbReference type="PROSITE" id="PS50862"/>
    </source>
</evidence>
<feature type="domain" description="Aminoacyl-transfer RNA synthetases class-II family profile" evidence="12">
    <location>
        <begin position="190"/>
        <end position="500"/>
    </location>
</feature>
<dbReference type="InterPro" id="IPR045864">
    <property type="entry name" value="aa-tRNA-synth_II/BPL/LPL"/>
</dbReference>
<dbReference type="NCBIfam" id="TIGR00499">
    <property type="entry name" value="lysS_bact"/>
    <property type="match status" value="1"/>
</dbReference>
<comment type="similarity">
    <text evidence="1 10">Belongs to the class-II aminoacyl-tRNA synthetase family.</text>
</comment>
<keyword evidence="10 11" id="KW-0460">Magnesium</keyword>
<evidence type="ECO:0000256" key="7">
    <source>
        <dbReference type="ARBA" id="ARBA00022917"/>
    </source>
</evidence>
<dbReference type="InterPro" id="IPR002313">
    <property type="entry name" value="Lys-tRNA-ligase_II"/>
</dbReference>
<dbReference type="InterPro" id="IPR012340">
    <property type="entry name" value="NA-bd_OB-fold"/>
</dbReference>
<dbReference type="GO" id="GO:0000049">
    <property type="term" value="F:tRNA binding"/>
    <property type="evidence" value="ECO:0007669"/>
    <property type="project" value="TreeGrafter"/>
</dbReference>
<dbReference type="GO" id="GO:0006430">
    <property type="term" value="P:lysyl-tRNA aminoacylation"/>
    <property type="evidence" value="ECO:0007669"/>
    <property type="project" value="UniProtKB-UniRule"/>
</dbReference>
<dbReference type="CDD" id="cd04322">
    <property type="entry name" value="LysRS_N"/>
    <property type="match status" value="1"/>
</dbReference>
<dbReference type="GO" id="GO:0005524">
    <property type="term" value="F:ATP binding"/>
    <property type="evidence" value="ECO:0007669"/>
    <property type="project" value="UniProtKB-UniRule"/>
</dbReference>
<comment type="cofactor">
    <cofactor evidence="10 11">
        <name>Mg(2+)</name>
        <dbReference type="ChEBI" id="CHEBI:18420"/>
    </cofactor>
    <text evidence="10 11">Binds 3 Mg(2+) ions per subunit.</text>
</comment>
<dbReference type="CDD" id="cd00775">
    <property type="entry name" value="LysRS_core"/>
    <property type="match status" value="1"/>
</dbReference>
<keyword evidence="3 10" id="KW-0436">Ligase</keyword>
<feature type="binding site" evidence="10">
    <location>
        <position position="422"/>
    </location>
    <ligand>
        <name>Mg(2+)</name>
        <dbReference type="ChEBI" id="CHEBI:18420"/>
        <label>2</label>
    </ligand>
</feature>
<dbReference type="Gene3D" id="3.30.930.10">
    <property type="entry name" value="Bira Bifunctional Protein, Domain 2"/>
    <property type="match status" value="1"/>
</dbReference>
<dbReference type="Pfam" id="PF01336">
    <property type="entry name" value="tRNA_anti-codon"/>
    <property type="match status" value="1"/>
</dbReference>
<dbReference type="EC" id="6.1.1.6" evidence="10"/>
<keyword evidence="4 10" id="KW-0479">Metal-binding</keyword>
<proteinExistence type="inferred from homology"/>
<dbReference type="OrthoDB" id="9762036at2"/>
<dbReference type="Pfam" id="PF00152">
    <property type="entry name" value="tRNA-synt_2"/>
    <property type="match status" value="1"/>
</dbReference>
<evidence type="ECO:0000256" key="2">
    <source>
        <dbReference type="ARBA" id="ARBA00022490"/>
    </source>
</evidence>
<dbReference type="AlphaFoldDB" id="A0A4D6YJU5"/>
<dbReference type="FunFam" id="2.40.50.140:FF:000024">
    <property type="entry name" value="Lysine--tRNA ligase"/>
    <property type="match status" value="1"/>
</dbReference>
<evidence type="ECO:0000256" key="6">
    <source>
        <dbReference type="ARBA" id="ARBA00022840"/>
    </source>
</evidence>
<dbReference type="GO" id="GO:0004824">
    <property type="term" value="F:lysine-tRNA ligase activity"/>
    <property type="evidence" value="ECO:0007669"/>
    <property type="project" value="UniProtKB-UniRule"/>
</dbReference>
<dbReference type="PROSITE" id="PS50862">
    <property type="entry name" value="AA_TRNA_LIGASE_II"/>
    <property type="match status" value="1"/>
</dbReference>
<keyword evidence="14" id="KW-1185">Reference proteome</keyword>
<comment type="subcellular location">
    <subcellularLocation>
        <location evidence="10">Cytoplasm</location>
    </subcellularLocation>
</comment>
<dbReference type="EMBL" id="CP034852">
    <property type="protein sequence ID" value="QCI26861.1"/>
    <property type="molecule type" value="Genomic_DNA"/>
</dbReference>
<name>A0A4D6YJU5_9GAMM</name>
<evidence type="ECO:0000256" key="3">
    <source>
        <dbReference type="ARBA" id="ARBA00022598"/>
    </source>
</evidence>